<dbReference type="InterPro" id="IPR001214">
    <property type="entry name" value="SET_dom"/>
</dbReference>
<gene>
    <name evidence="2" type="ORF">TrRE_jg5442</name>
</gene>
<sequence>MLRKLKNIFGSTTALSSTSGQELKDTVRGIVLDRFREIRVKTGQGVVGMRGGVGVESGGGVGGQGGGDSGSMDSGLVALLDRAENEIERELSSSSLYAHRITLQQALNRQHAELAGWMGGSGGAGGGKVFKKRFSEKSGFSLKTAESTVPHGGMGLFMEGDVMAGSVVGYFPGLVWLSEHLKRPEDMEKVKKDENYETMMRFDETIIDSRPFSGLHHPANPLALGHYINHPPQYSKPNVICLPIDFEHTDDEDGWRFVPNEHAVAPSLLGTVDRNSMMQGMVVMTTRDLFDGEEIFINYRFNPNAIGIPEWYKPVKDGEDEMRWGDYGDI</sequence>
<evidence type="ECO:0000313" key="3">
    <source>
        <dbReference type="Proteomes" id="UP001165082"/>
    </source>
</evidence>
<evidence type="ECO:0000259" key="1">
    <source>
        <dbReference type="Pfam" id="PF00856"/>
    </source>
</evidence>
<dbReference type="AlphaFoldDB" id="A0A9W7F5B3"/>
<dbReference type="Pfam" id="PF00856">
    <property type="entry name" value="SET"/>
    <property type="match status" value="1"/>
</dbReference>
<dbReference type="Gene3D" id="2.170.270.10">
    <property type="entry name" value="SET domain"/>
    <property type="match status" value="1"/>
</dbReference>
<proteinExistence type="predicted"/>
<dbReference type="OrthoDB" id="442460at2759"/>
<evidence type="ECO:0000313" key="2">
    <source>
        <dbReference type="EMBL" id="GMI04045.1"/>
    </source>
</evidence>
<dbReference type="InterPro" id="IPR040415">
    <property type="entry name" value="SETD9"/>
</dbReference>
<organism evidence="2 3">
    <name type="scientific">Triparma retinervis</name>
    <dbReference type="NCBI Taxonomy" id="2557542"/>
    <lineage>
        <taxon>Eukaryota</taxon>
        <taxon>Sar</taxon>
        <taxon>Stramenopiles</taxon>
        <taxon>Ochrophyta</taxon>
        <taxon>Bolidophyceae</taxon>
        <taxon>Parmales</taxon>
        <taxon>Triparmaceae</taxon>
        <taxon>Triparma</taxon>
    </lineage>
</organism>
<dbReference type="SUPFAM" id="SSF82199">
    <property type="entry name" value="SET domain"/>
    <property type="match status" value="1"/>
</dbReference>
<comment type="caution">
    <text evidence="2">The sequence shown here is derived from an EMBL/GenBank/DDBJ whole genome shotgun (WGS) entry which is preliminary data.</text>
</comment>
<dbReference type="EMBL" id="BRXZ01000058">
    <property type="protein sequence ID" value="GMI04045.1"/>
    <property type="molecule type" value="Genomic_DNA"/>
</dbReference>
<name>A0A9W7F5B3_9STRA</name>
<dbReference type="PANTHER" id="PTHR33524:SF1">
    <property type="entry name" value="SET DOMAIN-CONTAINING PROTEIN"/>
    <property type="match status" value="1"/>
</dbReference>
<dbReference type="PANTHER" id="PTHR33524">
    <property type="entry name" value="C5ORF35"/>
    <property type="match status" value="1"/>
</dbReference>
<dbReference type="Proteomes" id="UP001165082">
    <property type="component" value="Unassembled WGS sequence"/>
</dbReference>
<feature type="domain" description="SET" evidence="1">
    <location>
        <begin position="153"/>
        <end position="299"/>
    </location>
</feature>
<keyword evidence="3" id="KW-1185">Reference proteome</keyword>
<dbReference type="InterPro" id="IPR046341">
    <property type="entry name" value="SET_dom_sf"/>
</dbReference>
<reference evidence="2" key="1">
    <citation type="submission" date="2022-07" db="EMBL/GenBank/DDBJ databases">
        <title>Genome analysis of Parmales, a sister group of diatoms, reveals the evolutionary specialization of diatoms from phago-mixotrophs to photoautotrophs.</title>
        <authorList>
            <person name="Ban H."/>
            <person name="Sato S."/>
            <person name="Yoshikawa S."/>
            <person name="Kazumasa Y."/>
            <person name="Nakamura Y."/>
            <person name="Ichinomiya M."/>
            <person name="Saitoh K."/>
            <person name="Sato N."/>
            <person name="Blanc-Mathieu R."/>
            <person name="Endo H."/>
            <person name="Kuwata A."/>
            <person name="Ogata H."/>
        </authorList>
    </citation>
    <scope>NUCLEOTIDE SEQUENCE</scope>
</reference>
<protein>
    <recommendedName>
        <fullName evidence="1">SET domain-containing protein</fullName>
    </recommendedName>
</protein>
<accession>A0A9W7F5B3</accession>